<name>A0ABW2KAG5_9ACTN</name>
<dbReference type="RefSeq" id="WP_379869113.1">
    <property type="nucleotide sequence ID" value="NZ_JBHTBH010000002.1"/>
</dbReference>
<accession>A0ABW2KAG5</accession>
<organism evidence="2 3">
    <name type="scientific">Marinactinospora rubrisoli</name>
    <dbReference type="NCBI Taxonomy" id="2715399"/>
    <lineage>
        <taxon>Bacteria</taxon>
        <taxon>Bacillati</taxon>
        <taxon>Actinomycetota</taxon>
        <taxon>Actinomycetes</taxon>
        <taxon>Streptosporangiales</taxon>
        <taxon>Nocardiopsidaceae</taxon>
        <taxon>Marinactinospora</taxon>
    </lineage>
</organism>
<dbReference type="Proteomes" id="UP001596540">
    <property type="component" value="Unassembled WGS sequence"/>
</dbReference>
<evidence type="ECO:0000256" key="1">
    <source>
        <dbReference type="SAM" id="MobiDB-lite"/>
    </source>
</evidence>
<evidence type="ECO:0000313" key="3">
    <source>
        <dbReference type="Proteomes" id="UP001596540"/>
    </source>
</evidence>
<gene>
    <name evidence="2" type="ORF">ACFQRF_04545</name>
</gene>
<keyword evidence="3" id="KW-1185">Reference proteome</keyword>
<proteinExistence type="predicted"/>
<evidence type="ECO:0000313" key="2">
    <source>
        <dbReference type="EMBL" id="MFC7327003.1"/>
    </source>
</evidence>
<feature type="region of interest" description="Disordered" evidence="1">
    <location>
        <begin position="207"/>
        <end position="232"/>
    </location>
</feature>
<evidence type="ECO:0008006" key="4">
    <source>
        <dbReference type="Google" id="ProtNLM"/>
    </source>
</evidence>
<reference evidence="3" key="1">
    <citation type="journal article" date="2019" name="Int. J. Syst. Evol. Microbiol.">
        <title>The Global Catalogue of Microorganisms (GCM) 10K type strain sequencing project: providing services to taxonomists for standard genome sequencing and annotation.</title>
        <authorList>
            <consortium name="The Broad Institute Genomics Platform"/>
            <consortium name="The Broad Institute Genome Sequencing Center for Infectious Disease"/>
            <person name="Wu L."/>
            <person name="Ma J."/>
        </authorList>
    </citation>
    <scope>NUCLEOTIDE SEQUENCE [LARGE SCALE GENOMIC DNA]</scope>
    <source>
        <strain evidence="3">CGMCC 4.7382</strain>
    </source>
</reference>
<feature type="compositionally biased region" description="Pro residues" evidence="1">
    <location>
        <begin position="223"/>
        <end position="232"/>
    </location>
</feature>
<comment type="caution">
    <text evidence="2">The sequence shown here is derived from an EMBL/GenBank/DDBJ whole genome shotgun (WGS) entry which is preliminary data.</text>
</comment>
<sequence length="232" mass="25513">MTSTDLEPRPPRRAAVVTMSAAERTALWRRRVVEATAGMTDHLVRRHPETAVTEWPHTLSEILAGLPDPGDDDPAAWQRVFFRAQALMEHFLVSRYGLAELQHWARANAAVHRRVEPERGGGAADVVTRLAGQAELYGSDYEVTHAGPYRAGITITHCAIWDYRERARARGVPITLESPCQYCTLATSANFTARGYRPGHRLLDGPDGHGCEWEASAPAGHRPAPPAPGREG</sequence>
<protein>
    <recommendedName>
        <fullName evidence="4">L-2-amino-thiazoline-4-carboxylic acid hydrolase</fullName>
    </recommendedName>
</protein>
<dbReference type="EMBL" id="JBHTBH010000002">
    <property type="protein sequence ID" value="MFC7327003.1"/>
    <property type="molecule type" value="Genomic_DNA"/>
</dbReference>